<keyword evidence="3" id="KW-0812">Transmembrane</keyword>
<comment type="caution">
    <text evidence="5">The sequence shown here is derived from an EMBL/GenBank/DDBJ whole genome shotgun (WGS) entry which is preliminary data.</text>
</comment>
<sequence>MMLGRDALHSRSYARKYKKRSKIFLWLAGILFLLGILFSWWVTDKSPLVIKHVEVVGARALSVSSIQDVAQNELQHRYLMWHVGNAILAPRKRIEEQLKEKFSLIKTVDVEVKGISNLEISIEEYESTYLICSQTDPSRCYLADGTGYVFAPAILSEETRAYIRFNVTFGDEVVGSRVISRNNFEKIILFKEALADSGLSVQEITVVSDQEVKLRIIEGANIVIDMQSNIDEMLGNFLLLLAEETEKNSSREVFLENTEYIDVRHGNKVFYKARGENAL</sequence>
<reference evidence="5 6" key="1">
    <citation type="submission" date="2017-09" db="EMBL/GenBank/DDBJ databases">
        <title>Depth-based differentiation of microbial function through sediment-hosted aquifers and enrichment of novel symbionts in the deep terrestrial subsurface.</title>
        <authorList>
            <person name="Probst A.J."/>
            <person name="Ladd B."/>
            <person name="Jarett J.K."/>
            <person name="Geller-Mcgrath D.E."/>
            <person name="Sieber C.M."/>
            <person name="Emerson J.B."/>
            <person name="Anantharaman K."/>
            <person name="Thomas B.C."/>
            <person name="Malmstrom R."/>
            <person name="Stieglmeier M."/>
            <person name="Klingl A."/>
            <person name="Woyke T."/>
            <person name="Ryan C.M."/>
            <person name="Banfield J.F."/>
        </authorList>
    </citation>
    <scope>NUCLEOTIDE SEQUENCE [LARGE SCALE GENOMIC DNA]</scope>
    <source>
        <strain evidence="5">CG10_big_fil_rev_8_21_14_0_10_42_12</strain>
    </source>
</reference>
<evidence type="ECO:0000256" key="2">
    <source>
        <dbReference type="ARBA" id="ARBA00023136"/>
    </source>
</evidence>
<dbReference type="EMBL" id="PCXL01000011">
    <property type="protein sequence ID" value="PIR38264.1"/>
    <property type="molecule type" value="Genomic_DNA"/>
</dbReference>
<organism evidence="5 6">
    <name type="scientific">Candidatus Zambryskibacteria bacterium CG10_big_fil_rev_8_21_14_0_10_42_12</name>
    <dbReference type="NCBI Taxonomy" id="1975115"/>
    <lineage>
        <taxon>Bacteria</taxon>
        <taxon>Candidatus Zambryskiibacteriota</taxon>
    </lineage>
</organism>
<gene>
    <name evidence="5" type="ORF">COV34_01490</name>
</gene>
<feature type="domain" description="POTRA" evidence="4">
    <location>
        <begin position="48"/>
        <end position="125"/>
    </location>
</feature>
<proteinExistence type="predicted"/>
<evidence type="ECO:0000256" key="1">
    <source>
        <dbReference type="ARBA" id="ARBA00004370"/>
    </source>
</evidence>
<evidence type="ECO:0000256" key="3">
    <source>
        <dbReference type="SAM" id="Phobius"/>
    </source>
</evidence>
<keyword evidence="2 3" id="KW-0472">Membrane</keyword>
<feature type="transmembrane region" description="Helical" evidence="3">
    <location>
        <begin position="21"/>
        <end position="42"/>
    </location>
</feature>
<keyword evidence="3" id="KW-1133">Transmembrane helix</keyword>
<evidence type="ECO:0000313" key="6">
    <source>
        <dbReference type="Proteomes" id="UP000231333"/>
    </source>
</evidence>
<dbReference type="AlphaFoldDB" id="A0A2H0QWR9"/>
<accession>A0A2H0QWR9</accession>
<evidence type="ECO:0000313" key="5">
    <source>
        <dbReference type="EMBL" id="PIR38264.1"/>
    </source>
</evidence>
<comment type="subcellular location">
    <subcellularLocation>
        <location evidence="1">Membrane</location>
    </subcellularLocation>
</comment>
<dbReference type="Proteomes" id="UP000231333">
    <property type="component" value="Unassembled WGS sequence"/>
</dbReference>
<protein>
    <recommendedName>
        <fullName evidence="4">POTRA domain-containing protein</fullName>
    </recommendedName>
</protein>
<dbReference type="InterPro" id="IPR034746">
    <property type="entry name" value="POTRA"/>
</dbReference>
<name>A0A2H0QWR9_9BACT</name>
<evidence type="ECO:0000259" key="4">
    <source>
        <dbReference type="PROSITE" id="PS51779"/>
    </source>
</evidence>
<dbReference type="PROSITE" id="PS51779">
    <property type="entry name" value="POTRA"/>
    <property type="match status" value="1"/>
</dbReference>
<dbReference type="GO" id="GO:0016020">
    <property type="term" value="C:membrane"/>
    <property type="evidence" value="ECO:0007669"/>
    <property type="project" value="UniProtKB-SubCell"/>
</dbReference>